<dbReference type="Gene3D" id="3.40.630.30">
    <property type="match status" value="1"/>
</dbReference>
<dbReference type="GO" id="GO:0008999">
    <property type="term" value="F:protein-N-terminal-alanine acetyltransferase activity"/>
    <property type="evidence" value="ECO:0007669"/>
    <property type="project" value="TreeGrafter"/>
</dbReference>
<dbReference type="SUPFAM" id="SSF55729">
    <property type="entry name" value="Acyl-CoA N-acyltransferases (Nat)"/>
    <property type="match status" value="1"/>
</dbReference>
<dbReference type="PANTHER" id="PTHR43792:SF8">
    <property type="entry name" value="[RIBOSOMAL PROTEIN US5]-ALANINE N-ACETYLTRANSFERASE"/>
    <property type="match status" value="1"/>
</dbReference>
<keyword evidence="1" id="KW-0808">Transferase</keyword>
<dbReference type="Proteomes" id="UP000622653">
    <property type="component" value="Unassembled WGS sequence"/>
</dbReference>
<evidence type="ECO:0000313" key="6">
    <source>
        <dbReference type="Proteomes" id="UP000622653"/>
    </source>
</evidence>
<dbReference type="AlphaFoldDB" id="A0A8J7KFE5"/>
<dbReference type="InterPro" id="IPR051531">
    <property type="entry name" value="N-acetyltransferase"/>
</dbReference>
<evidence type="ECO:0000256" key="3">
    <source>
        <dbReference type="ARBA" id="ARBA00038502"/>
    </source>
</evidence>
<evidence type="ECO:0000259" key="4">
    <source>
        <dbReference type="PROSITE" id="PS51186"/>
    </source>
</evidence>
<keyword evidence="2" id="KW-0012">Acyltransferase</keyword>
<protein>
    <submittedName>
        <fullName evidence="5">GNAT family N-acetyltransferase</fullName>
    </submittedName>
</protein>
<dbReference type="PROSITE" id="PS51186">
    <property type="entry name" value="GNAT"/>
    <property type="match status" value="1"/>
</dbReference>
<evidence type="ECO:0000313" key="5">
    <source>
        <dbReference type="EMBL" id="MBF4502181.1"/>
    </source>
</evidence>
<sequence length="186" mass="22234">MRIDGERMYLKILNENDVYVFTQLLIRNKAYWSMYEPKFSDSYYTVDTQRDKIKRSLQAYRENREFNFGIYSYESNLLLGHISLYNVKRLPFLSGFVGYSIDEQETGKGYATEALSLIVDYAFRRLHLHRLEAYVSPENEGSIRTLEKNAFIREGLLRELIYINGKWEDHFLYALLQKDYAMQNNR</sequence>
<dbReference type="InterPro" id="IPR000182">
    <property type="entry name" value="GNAT_dom"/>
</dbReference>
<comment type="similarity">
    <text evidence="3">Belongs to the acetyltransferase family. RimJ subfamily.</text>
</comment>
<gene>
    <name evidence="5" type="ORF">IRY55_12500</name>
</gene>
<feature type="domain" description="N-acetyltransferase" evidence="4">
    <location>
        <begin position="8"/>
        <end position="178"/>
    </location>
</feature>
<keyword evidence="6" id="KW-1185">Reference proteome</keyword>
<dbReference type="GO" id="GO:0005737">
    <property type="term" value="C:cytoplasm"/>
    <property type="evidence" value="ECO:0007669"/>
    <property type="project" value="TreeGrafter"/>
</dbReference>
<dbReference type="PANTHER" id="PTHR43792">
    <property type="entry name" value="GNAT FAMILY, PUTATIVE (AFU_ORTHOLOGUE AFUA_3G00765)-RELATED-RELATED"/>
    <property type="match status" value="1"/>
</dbReference>
<evidence type="ECO:0000256" key="2">
    <source>
        <dbReference type="ARBA" id="ARBA00023315"/>
    </source>
</evidence>
<dbReference type="RefSeq" id="WP_194563667.1">
    <property type="nucleotide sequence ID" value="NZ_JADKPV010000009.1"/>
</dbReference>
<proteinExistence type="inferred from homology"/>
<dbReference type="EMBL" id="JADKPV010000009">
    <property type="protein sequence ID" value="MBF4502181.1"/>
    <property type="molecule type" value="Genomic_DNA"/>
</dbReference>
<name>A0A8J7KFE5_9BACL</name>
<organism evidence="5 6">
    <name type="scientific">Savagea serpentis</name>
    <dbReference type="NCBI Taxonomy" id="2785297"/>
    <lineage>
        <taxon>Bacteria</taxon>
        <taxon>Bacillati</taxon>
        <taxon>Bacillota</taxon>
        <taxon>Bacilli</taxon>
        <taxon>Bacillales</taxon>
        <taxon>Caryophanaceae</taxon>
        <taxon>Savagea</taxon>
    </lineage>
</organism>
<dbReference type="Pfam" id="PF13302">
    <property type="entry name" value="Acetyltransf_3"/>
    <property type="match status" value="1"/>
</dbReference>
<comment type="caution">
    <text evidence="5">The sequence shown here is derived from an EMBL/GenBank/DDBJ whole genome shotgun (WGS) entry which is preliminary data.</text>
</comment>
<dbReference type="InterPro" id="IPR016181">
    <property type="entry name" value="Acyl_CoA_acyltransferase"/>
</dbReference>
<evidence type="ECO:0000256" key="1">
    <source>
        <dbReference type="ARBA" id="ARBA00022679"/>
    </source>
</evidence>
<reference evidence="5" key="1">
    <citation type="submission" date="2020-11" db="EMBL/GenBank/DDBJ databases">
        <title>Multidrug resistant novel bacterium Savagea serpentis sp. nov., isolated from the scats of a vine snake (Ahaetulla nasuta).</title>
        <authorList>
            <person name="Venkata Ramana V."/>
            <person name="Vikas Patil S."/>
            <person name="Yogita Lugani V."/>
        </authorList>
    </citation>
    <scope>NUCLEOTIDE SEQUENCE</scope>
    <source>
        <strain evidence="5">SN6</strain>
    </source>
</reference>
<accession>A0A8J7KFE5</accession>